<proteinExistence type="predicted"/>
<evidence type="ECO:0000256" key="1">
    <source>
        <dbReference type="SAM" id="MobiDB-lite"/>
    </source>
</evidence>
<dbReference type="EMBL" id="QQNA01000233">
    <property type="protein sequence ID" value="RDG35310.1"/>
    <property type="molecule type" value="Genomic_DNA"/>
</dbReference>
<dbReference type="Proteomes" id="UP000253741">
    <property type="component" value="Unassembled WGS sequence"/>
</dbReference>
<keyword evidence="3" id="KW-1185">Reference proteome</keyword>
<sequence>TEHFLGLSSGRFPSVFLCFVSVLRFRLYQTLSCPIPRRSGVSLSSSALSRFPFRRFRLYQILSGLIPSQSGLPSGLFGPSDVSNSSGFRR</sequence>
<accession>A0A370B0F2</accession>
<feature type="non-terminal residue" evidence="2">
    <location>
        <position position="1"/>
    </location>
</feature>
<reference evidence="2 3" key="1">
    <citation type="submission" date="2018-07" db="EMBL/GenBank/DDBJ databases">
        <title>Streptomyces species from bats.</title>
        <authorList>
            <person name="Dunlap C."/>
        </authorList>
    </citation>
    <scope>NUCLEOTIDE SEQUENCE [LARGE SCALE GENOMIC DNA]</scope>
    <source>
        <strain evidence="2 3">AC230</strain>
    </source>
</reference>
<dbReference type="AlphaFoldDB" id="A0A370B0F2"/>
<comment type="caution">
    <text evidence="2">The sequence shown here is derived from an EMBL/GenBank/DDBJ whole genome shotgun (WGS) entry which is preliminary data.</text>
</comment>
<feature type="compositionally biased region" description="Polar residues" evidence="1">
    <location>
        <begin position="81"/>
        <end position="90"/>
    </location>
</feature>
<gene>
    <name evidence="2" type="ORF">DVH02_25945</name>
</gene>
<evidence type="ECO:0000313" key="3">
    <source>
        <dbReference type="Proteomes" id="UP000253741"/>
    </source>
</evidence>
<organism evidence="2 3">
    <name type="scientific">Streptomyces corynorhini</name>
    <dbReference type="NCBI Taxonomy" id="2282652"/>
    <lineage>
        <taxon>Bacteria</taxon>
        <taxon>Bacillati</taxon>
        <taxon>Actinomycetota</taxon>
        <taxon>Actinomycetes</taxon>
        <taxon>Kitasatosporales</taxon>
        <taxon>Streptomycetaceae</taxon>
        <taxon>Streptomyces</taxon>
    </lineage>
</organism>
<protein>
    <submittedName>
        <fullName evidence="2">Uncharacterized protein</fullName>
    </submittedName>
</protein>
<name>A0A370B0F2_9ACTN</name>
<evidence type="ECO:0000313" key="2">
    <source>
        <dbReference type="EMBL" id="RDG35310.1"/>
    </source>
</evidence>
<feature type="region of interest" description="Disordered" evidence="1">
    <location>
        <begin position="70"/>
        <end position="90"/>
    </location>
</feature>